<dbReference type="InterPro" id="IPR036513">
    <property type="entry name" value="STAS_dom_sf"/>
</dbReference>
<sequence>MTAAHPGPLTLVPVTVDERTLRVELSGDLDFVTADGLLDGVTRLLRERPGLTDLRLDCGGLAGCDSAGLAVLLTLRRRAARARVRLHLDARPAALDRLLDVTGTLEHLAGAPPEAADADPARNGRP</sequence>
<comment type="caution">
    <text evidence="2">The sequence shown here is derived from an EMBL/GenBank/DDBJ whole genome shotgun (WGS) entry which is preliminary data.</text>
</comment>
<organism evidence="2 3">
    <name type="scientific">Actinomadura parmotrematis</name>
    <dbReference type="NCBI Taxonomy" id="2864039"/>
    <lineage>
        <taxon>Bacteria</taxon>
        <taxon>Bacillati</taxon>
        <taxon>Actinomycetota</taxon>
        <taxon>Actinomycetes</taxon>
        <taxon>Streptosporangiales</taxon>
        <taxon>Thermomonosporaceae</taxon>
        <taxon>Actinomadura</taxon>
    </lineage>
</organism>
<dbReference type="SUPFAM" id="SSF52091">
    <property type="entry name" value="SpoIIaa-like"/>
    <property type="match status" value="1"/>
</dbReference>
<dbReference type="CDD" id="cd07043">
    <property type="entry name" value="STAS_anti-anti-sigma_factors"/>
    <property type="match status" value="1"/>
</dbReference>
<evidence type="ECO:0000259" key="1">
    <source>
        <dbReference type="PROSITE" id="PS50801"/>
    </source>
</evidence>
<dbReference type="Proteomes" id="UP000774570">
    <property type="component" value="Unassembled WGS sequence"/>
</dbReference>
<name>A0ABS7FW41_9ACTN</name>
<dbReference type="Gene3D" id="3.30.750.24">
    <property type="entry name" value="STAS domain"/>
    <property type="match status" value="1"/>
</dbReference>
<dbReference type="PROSITE" id="PS50801">
    <property type="entry name" value="STAS"/>
    <property type="match status" value="1"/>
</dbReference>
<proteinExistence type="predicted"/>
<keyword evidence="3" id="KW-1185">Reference proteome</keyword>
<evidence type="ECO:0000313" key="3">
    <source>
        <dbReference type="Proteomes" id="UP000774570"/>
    </source>
</evidence>
<feature type="domain" description="STAS" evidence="1">
    <location>
        <begin position="10"/>
        <end position="108"/>
    </location>
</feature>
<dbReference type="InterPro" id="IPR002645">
    <property type="entry name" value="STAS_dom"/>
</dbReference>
<dbReference type="EMBL" id="JAIBOA010000009">
    <property type="protein sequence ID" value="MBW8483792.1"/>
    <property type="molecule type" value="Genomic_DNA"/>
</dbReference>
<reference evidence="2 3" key="1">
    <citation type="submission" date="2021-07" db="EMBL/GenBank/DDBJ databases">
        <title>Actinomadura sp. PM05-2 isolated from lichen.</title>
        <authorList>
            <person name="Somphong A."/>
            <person name="Phongsopitanun W."/>
            <person name="Tanasupawat S."/>
            <person name="Peongsungnone V."/>
        </authorList>
    </citation>
    <scope>NUCLEOTIDE SEQUENCE [LARGE SCALE GENOMIC DNA]</scope>
    <source>
        <strain evidence="2 3">PM05-2</strain>
    </source>
</reference>
<gene>
    <name evidence="2" type="ORF">K1Y72_15500</name>
</gene>
<dbReference type="Pfam" id="PF13466">
    <property type="entry name" value="STAS_2"/>
    <property type="match status" value="1"/>
</dbReference>
<accession>A0ABS7FW41</accession>
<dbReference type="InterPro" id="IPR058548">
    <property type="entry name" value="MlaB-like_STAS"/>
</dbReference>
<evidence type="ECO:0000313" key="2">
    <source>
        <dbReference type="EMBL" id="MBW8483792.1"/>
    </source>
</evidence>
<dbReference type="RefSeq" id="WP_220167032.1">
    <property type="nucleotide sequence ID" value="NZ_JAIBOA010000009.1"/>
</dbReference>
<protein>
    <submittedName>
        <fullName evidence="2">STAS domain-containing protein</fullName>
    </submittedName>
</protein>